<dbReference type="InterPro" id="IPR006224">
    <property type="entry name" value="PsdUridine_synth_RluA-like_CS"/>
</dbReference>
<evidence type="ECO:0000313" key="2">
    <source>
        <dbReference type="EMBL" id="SFC06333.1"/>
    </source>
</evidence>
<comment type="caution">
    <text evidence="3">The sequence shown here is derived from an EMBL/GenBank/DDBJ whole genome shotgun (WGS) entry which is preliminary data.</text>
</comment>
<dbReference type="Gene3D" id="3.30.2350.10">
    <property type="entry name" value="Pseudouridine synthase"/>
    <property type="match status" value="1"/>
</dbReference>
<keyword evidence="5" id="KW-1185">Reference proteome</keyword>
<sequence>MATGSPLEESKIVYLTTNGQDPLPDSFEYPHFYTPIAIAKKAAQDLQNRLEQSLPELVDQPTGRMLGVLVVQTKGGGLGYLSAYSGELQPELEILPFVPPVHQLPKGEDFPEMATINTINKEVKALEKSDGYISAEQQLKKITEETKENILAAKKAAKKGKSERDRLRKESIHLPEKERHKLLEDLANQGANEGMDLRRFTRSENLRLEKAITAYGKFKERIEALKTQRKIKSTELQDAIFKSFIFLNSVGEGKNVKTVFTDFGVDVPPAGAGECAAPKLFQYAFKQGVKPVALAEFWWGPSPNSEIREHGKFYPACKGKCRPILAHMLKGIPVKPNPLLENFGAGKKLEILFEDEHLVVVNKPAGMLSVPGRHIKDSVKARVLEKYSNANGPMIVHRLDQDTSGIMIVALSKKAHKLLQQQFLERTIHKTYFAILEKPIEETSGKIELPLALDIHNRPMQMVHYEHGRPALTLYEVIQKTATQTLIKLNPVTGRSHQLRVHCAHKLGLHAPIVGDNLYGTPSERLCLHAQQVEFNHPMTKKPIKIGTEIPFAI</sequence>
<gene>
    <name evidence="2" type="ORF">SAMN04487891_105165</name>
    <name evidence="3" type="ORF">SAMN05216293_2767</name>
</gene>
<protein>
    <submittedName>
        <fullName evidence="3">tRNA pseudouridine32 synthase / 23S rRNA pseudouridine746 synthase</fullName>
    </submittedName>
</protein>
<proteinExistence type="predicted"/>
<evidence type="ECO:0000313" key="5">
    <source>
        <dbReference type="Proteomes" id="UP000198940"/>
    </source>
</evidence>
<accession>A0A1M6Y7P2</accession>
<dbReference type="Proteomes" id="UP000198940">
    <property type="component" value="Unassembled WGS sequence"/>
</dbReference>
<dbReference type="SUPFAM" id="SSF55120">
    <property type="entry name" value="Pseudouridine synthase"/>
    <property type="match status" value="1"/>
</dbReference>
<dbReference type="GO" id="GO:0000455">
    <property type="term" value="P:enzyme-directed rRNA pseudouridine synthesis"/>
    <property type="evidence" value="ECO:0007669"/>
    <property type="project" value="TreeGrafter"/>
</dbReference>
<dbReference type="GO" id="GO:0003723">
    <property type="term" value="F:RNA binding"/>
    <property type="evidence" value="ECO:0007669"/>
    <property type="project" value="InterPro"/>
</dbReference>
<name>A0A1M6Y7P2_9FLAO</name>
<evidence type="ECO:0000313" key="4">
    <source>
        <dbReference type="Proteomes" id="UP000184031"/>
    </source>
</evidence>
<dbReference type="InterPro" id="IPR006145">
    <property type="entry name" value="PsdUridine_synth_RsuA/RluA"/>
</dbReference>
<dbReference type="STRING" id="1055723.SAMN05216293_2767"/>
<dbReference type="CDD" id="cd02869">
    <property type="entry name" value="PseudoU_synth_RluA_like"/>
    <property type="match status" value="1"/>
</dbReference>
<evidence type="ECO:0000313" key="3">
    <source>
        <dbReference type="EMBL" id="SHL14310.1"/>
    </source>
</evidence>
<dbReference type="Pfam" id="PF00849">
    <property type="entry name" value="PseudoU_synth_2"/>
    <property type="match status" value="1"/>
</dbReference>
<dbReference type="Proteomes" id="UP000184031">
    <property type="component" value="Unassembled WGS sequence"/>
</dbReference>
<dbReference type="PANTHER" id="PTHR21600">
    <property type="entry name" value="MITOCHONDRIAL RNA PSEUDOURIDINE SYNTHASE"/>
    <property type="match status" value="1"/>
</dbReference>
<dbReference type="AlphaFoldDB" id="A0A1M6Y7P2"/>
<dbReference type="PROSITE" id="PS01129">
    <property type="entry name" value="PSI_RLU"/>
    <property type="match status" value="1"/>
</dbReference>
<dbReference type="PANTHER" id="PTHR21600:SF89">
    <property type="entry name" value="RIBOSOMAL LARGE SUBUNIT PSEUDOURIDINE SYNTHASE A"/>
    <property type="match status" value="1"/>
</dbReference>
<feature type="domain" description="Pseudouridine synthase RsuA/RluA-like" evidence="1">
    <location>
        <begin position="357"/>
        <end position="505"/>
    </location>
</feature>
<dbReference type="InterPro" id="IPR050188">
    <property type="entry name" value="RluA_PseudoU_synthase"/>
</dbReference>
<evidence type="ECO:0000259" key="1">
    <source>
        <dbReference type="Pfam" id="PF00849"/>
    </source>
</evidence>
<dbReference type="GO" id="GO:0009982">
    <property type="term" value="F:pseudouridine synthase activity"/>
    <property type="evidence" value="ECO:0007669"/>
    <property type="project" value="InterPro"/>
</dbReference>
<dbReference type="InterPro" id="IPR020103">
    <property type="entry name" value="PsdUridine_synth_cat_dom_sf"/>
</dbReference>
<dbReference type="GO" id="GO:0140098">
    <property type="term" value="F:catalytic activity, acting on RNA"/>
    <property type="evidence" value="ECO:0007669"/>
    <property type="project" value="UniProtKB-ARBA"/>
</dbReference>
<dbReference type="EMBL" id="FRAT01000007">
    <property type="protein sequence ID" value="SHL14310.1"/>
    <property type="molecule type" value="Genomic_DNA"/>
</dbReference>
<organism evidence="3 4">
    <name type="scientific">Flagellimonas taeanensis</name>
    <dbReference type="NCBI Taxonomy" id="1005926"/>
    <lineage>
        <taxon>Bacteria</taxon>
        <taxon>Pseudomonadati</taxon>
        <taxon>Bacteroidota</taxon>
        <taxon>Flavobacteriia</taxon>
        <taxon>Flavobacteriales</taxon>
        <taxon>Flavobacteriaceae</taxon>
        <taxon>Flagellimonas</taxon>
    </lineage>
</organism>
<reference evidence="3 4" key="1">
    <citation type="submission" date="2016-11" db="EMBL/GenBank/DDBJ databases">
        <authorList>
            <person name="Varghese N."/>
            <person name="Submissions S."/>
        </authorList>
    </citation>
    <scope>NUCLEOTIDE SEQUENCE [LARGE SCALE GENOMIC DNA]</scope>
    <source>
        <strain evidence="3 4">CGMCC 1.12174</strain>
        <strain evidence="2 5">DSM 26351</strain>
    </source>
</reference>
<dbReference type="EMBL" id="FOKU01000005">
    <property type="protein sequence ID" value="SFC06333.1"/>
    <property type="molecule type" value="Genomic_DNA"/>
</dbReference>